<accession>A0A9P5EA02</accession>
<dbReference type="SUPFAM" id="SSF51905">
    <property type="entry name" value="FAD/NAD(P)-binding domain"/>
    <property type="match status" value="1"/>
</dbReference>
<dbReference type="PANTHER" id="PTHR43872:SF1">
    <property type="entry name" value="MONOOXYGENASE, PUTATIVE (AFU_ORTHOLOGUE AFUA_8G02570)-RELATED"/>
    <property type="match status" value="1"/>
</dbReference>
<keyword evidence="2 3" id="KW-0560">Oxidoreductase</keyword>
<evidence type="ECO:0000313" key="4">
    <source>
        <dbReference type="Proteomes" id="UP000737391"/>
    </source>
</evidence>
<dbReference type="Proteomes" id="UP000737391">
    <property type="component" value="Unassembled WGS sequence"/>
</dbReference>
<keyword evidence="4" id="KW-1185">Reference proteome</keyword>
<gene>
    <name evidence="3" type="ORF">FAGAP_1765</name>
</gene>
<dbReference type="InterPro" id="IPR036188">
    <property type="entry name" value="FAD/NAD-bd_sf"/>
</dbReference>
<evidence type="ECO:0000256" key="1">
    <source>
        <dbReference type="ARBA" id="ARBA00001974"/>
    </source>
</evidence>
<proteinExistence type="predicted"/>
<dbReference type="PANTHER" id="PTHR43872">
    <property type="entry name" value="MONOOXYGENASE, PUTATIVE (AFU_ORTHOLOGUE AFUA_8G02570)-RELATED"/>
    <property type="match status" value="1"/>
</dbReference>
<evidence type="ECO:0000313" key="3">
    <source>
        <dbReference type="EMBL" id="KAF4502025.1"/>
    </source>
</evidence>
<dbReference type="AlphaFoldDB" id="A0A9P5EA02"/>
<reference evidence="3" key="1">
    <citation type="submission" date="2020-01" db="EMBL/GenBank/DDBJ databases">
        <title>Identification and distribution of gene clusters putatively required for synthesis of sphingolipid metabolism inhibitors in phylogenetically diverse species of the filamentous fungus Fusarium.</title>
        <authorList>
            <person name="Kim H.-S."/>
            <person name="Busman M."/>
            <person name="Brown D.W."/>
            <person name="Divon H."/>
            <person name="Uhlig S."/>
            <person name="Proctor R.H."/>
        </authorList>
    </citation>
    <scope>NUCLEOTIDE SEQUENCE</scope>
    <source>
        <strain evidence="3">NRRL 31653</strain>
    </source>
</reference>
<keyword evidence="2 3" id="KW-0503">Monooxygenase</keyword>
<dbReference type="OrthoDB" id="66881at2759"/>
<dbReference type="GO" id="GO:0004497">
    <property type="term" value="F:monooxygenase activity"/>
    <property type="evidence" value="ECO:0007669"/>
    <property type="project" value="UniProtKB-KW"/>
</dbReference>
<evidence type="ECO:0000256" key="2">
    <source>
        <dbReference type="ARBA" id="ARBA00023033"/>
    </source>
</evidence>
<dbReference type="InterPro" id="IPR051820">
    <property type="entry name" value="FAD-binding_MO"/>
</dbReference>
<dbReference type="EMBL" id="LUFC02000100">
    <property type="protein sequence ID" value="KAF4502025.1"/>
    <property type="molecule type" value="Genomic_DNA"/>
</dbReference>
<organism evidence="3 4">
    <name type="scientific">Fusarium agapanthi</name>
    <dbReference type="NCBI Taxonomy" id="1803897"/>
    <lineage>
        <taxon>Eukaryota</taxon>
        <taxon>Fungi</taxon>
        <taxon>Dikarya</taxon>
        <taxon>Ascomycota</taxon>
        <taxon>Pezizomycotina</taxon>
        <taxon>Sordariomycetes</taxon>
        <taxon>Hypocreomycetidae</taxon>
        <taxon>Hypocreales</taxon>
        <taxon>Nectriaceae</taxon>
        <taxon>Fusarium</taxon>
        <taxon>Fusarium fujikuroi species complex</taxon>
    </lineage>
</organism>
<sequence length="201" mass="22211">MLQRIPTYISPLPLVDKLAQVERAIFACGSSPTPQNGSSVTEDEIVLASGAKLRPDIIVTATGLKLRIGGGIQFFVDDDPVNIVDGFSWKGFMLQDVPNLAFVSGYYNAAWTLGAEVTGVAVVRLLRQMKSRGVSYVIPRLGKSDQNLEPQLFFKISSTYVKDAIKYTPKGGTGRLAHRWNYFFDLAKASWGDHKSDLEYF</sequence>
<protein>
    <submittedName>
        <fullName evidence="3">FAD-containing monooxygenase</fullName>
    </submittedName>
</protein>
<comment type="cofactor">
    <cofactor evidence="1">
        <name>FAD</name>
        <dbReference type="ChEBI" id="CHEBI:57692"/>
    </cofactor>
</comment>
<name>A0A9P5EA02_9HYPO</name>
<comment type="caution">
    <text evidence="3">The sequence shown here is derived from an EMBL/GenBank/DDBJ whole genome shotgun (WGS) entry which is preliminary data.</text>
</comment>